<dbReference type="AlphaFoldDB" id="A0A176S237"/>
<comment type="caution">
    <text evidence="1">The sequence shown here is derived from an EMBL/GenBank/DDBJ whole genome shotgun (WGS) entry which is preliminary data.</text>
</comment>
<gene>
    <name evidence="1" type="ORF">THIOM_002070</name>
</gene>
<accession>A0A176S237</accession>
<protein>
    <submittedName>
        <fullName evidence="1">Uncharacterized protein</fullName>
    </submittedName>
</protein>
<evidence type="ECO:0000313" key="2">
    <source>
        <dbReference type="Proteomes" id="UP000076962"/>
    </source>
</evidence>
<organism evidence="1 2">
    <name type="scientific">Candidatus Thiomargarita nelsonii</name>
    <dbReference type="NCBI Taxonomy" id="1003181"/>
    <lineage>
        <taxon>Bacteria</taxon>
        <taxon>Pseudomonadati</taxon>
        <taxon>Pseudomonadota</taxon>
        <taxon>Gammaproteobacteria</taxon>
        <taxon>Thiotrichales</taxon>
        <taxon>Thiotrichaceae</taxon>
        <taxon>Thiomargarita</taxon>
    </lineage>
</organism>
<name>A0A176S237_9GAMM</name>
<dbReference type="Proteomes" id="UP000076962">
    <property type="component" value="Unassembled WGS sequence"/>
</dbReference>
<keyword evidence="2" id="KW-1185">Reference proteome</keyword>
<evidence type="ECO:0000313" key="1">
    <source>
        <dbReference type="EMBL" id="OAD22141.1"/>
    </source>
</evidence>
<proteinExistence type="predicted"/>
<dbReference type="EMBL" id="LUTY01001143">
    <property type="protein sequence ID" value="OAD22141.1"/>
    <property type="molecule type" value="Genomic_DNA"/>
</dbReference>
<sequence>MPNHRQYDVLRHLNKSDNREYHVNRSNTKPEGKRGVVWYNPPVIVATPKSAHRQSSYLLHPLTRLTVLATEDTS</sequence>
<reference evidence="1 2" key="1">
    <citation type="submission" date="2016-05" db="EMBL/GenBank/DDBJ databases">
        <title>Single-cell genome of chain-forming Candidatus Thiomargarita nelsonii and comparison to other large sulfur-oxidizing bacteria.</title>
        <authorList>
            <person name="Winkel M."/>
            <person name="Salman V."/>
            <person name="Woyke T."/>
            <person name="Schulz-Vogt H."/>
            <person name="Richter M."/>
            <person name="Flood B."/>
            <person name="Bailey J."/>
            <person name="Amann R."/>
            <person name="Mussmann M."/>
        </authorList>
    </citation>
    <scope>NUCLEOTIDE SEQUENCE [LARGE SCALE GENOMIC DNA]</scope>
    <source>
        <strain evidence="1 2">THI036</strain>
    </source>
</reference>